<protein>
    <submittedName>
        <fullName evidence="2">Uncharacterized protein</fullName>
    </submittedName>
</protein>
<feature type="region of interest" description="Disordered" evidence="1">
    <location>
        <begin position="151"/>
        <end position="175"/>
    </location>
</feature>
<gene>
    <name evidence="2" type="ORF">B0H17DRAFT_1129464</name>
</gene>
<sequence length="247" mass="28253">MVDWYPHEWADSAPWSPPTRLFDGFPVAEPQFSETSSPPFFNLAPCDAPIASEAAAKAYRAKRSFQAQYPTYPTHPDHAQEAPSFIQDMRHLKAQLACTHAIFLVQRHIRRDTQDRQRAREEVETRFHNAMYPLRTNAYLSAWLDVPARTLSNEEEPQSTTAGGSGNNTGEWDGGAGWGDGRWGSGWGDVSGWVNTVPRLGCSQYRPLCHGRRNMGRTFRMPRTLHRRPKMTRLLWARRVYAYVSKF</sequence>
<organism evidence="2 3">
    <name type="scientific">Mycena rosella</name>
    <name type="common">Pink bonnet</name>
    <name type="synonym">Agaricus rosellus</name>
    <dbReference type="NCBI Taxonomy" id="1033263"/>
    <lineage>
        <taxon>Eukaryota</taxon>
        <taxon>Fungi</taxon>
        <taxon>Dikarya</taxon>
        <taxon>Basidiomycota</taxon>
        <taxon>Agaricomycotina</taxon>
        <taxon>Agaricomycetes</taxon>
        <taxon>Agaricomycetidae</taxon>
        <taxon>Agaricales</taxon>
        <taxon>Marasmiineae</taxon>
        <taxon>Mycenaceae</taxon>
        <taxon>Mycena</taxon>
    </lineage>
</organism>
<dbReference type="AlphaFoldDB" id="A0AAD7DSU8"/>
<name>A0AAD7DSU8_MYCRO</name>
<proteinExistence type="predicted"/>
<evidence type="ECO:0000256" key="1">
    <source>
        <dbReference type="SAM" id="MobiDB-lite"/>
    </source>
</evidence>
<comment type="caution">
    <text evidence="2">The sequence shown here is derived from an EMBL/GenBank/DDBJ whole genome shotgun (WGS) entry which is preliminary data.</text>
</comment>
<dbReference type="EMBL" id="JARKIE010000024">
    <property type="protein sequence ID" value="KAJ7698909.1"/>
    <property type="molecule type" value="Genomic_DNA"/>
</dbReference>
<evidence type="ECO:0000313" key="2">
    <source>
        <dbReference type="EMBL" id="KAJ7698909.1"/>
    </source>
</evidence>
<dbReference type="Proteomes" id="UP001221757">
    <property type="component" value="Unassembled WGS sequence"/>
</dbReference>
<keyword evidence="3" id="KW-1185">Reference proteome</keyword>
<feature type="compositionally biased region" description="Gly residues" evidence="1">
    <location>
        <begin position="163"/>
        <end position="175"/>
    </location>
</feature>
<accession>A0AAD7DSU8</accession>
<evidence type="ECO:0000313" key="3">
    <source>
        <dbReference type="Proteomes" id="UP001221757"/>
    </source>
</evidence>
<reference evidence="2" key="1">
    <citation type="submission" date="2023-03" db="EMBL/GenBank/DDBJ databases">
        <title>Massive genome expansion in bonnet fungi (Mycena s.s.) driven by repeated elements and novel gene families across ecological guilds.</title>
        <authorList>
            <consortium name="Lawrence Berkeley National Laboratory"/>
            <person name="Harder C.B."/>
            <person name="Miyauchi S."/>
            <person name="Viragh M."/>
            <person name="Kuo A."/>
            <person name="Thoen E."/>
            <person name="Andreopoulos B."/>
            <person name="Lu D."/>
            <person name="Skrede I."/>
            <person name="Drula E."/>
            <person name="Henrissat B."/>
            <person name="Morin E."/>
            <person name="Kohler A."/>
            <person name="Barry K."/>
            <person name="LaButti K."/>
            <person name="Morin E."/>
            <person name="Salamov A."/>
            <person name="Lipzen A."/>
            <person name="Mereny Z."/>
            <person name="Hegedus B."/>
            <person name="Baldrian P."/>
            <person name="Stursova M."/>
            <person name="Weitz H."/>
            <person name="Taylor A."/>
            <person name="Grigoriev I.V."/>
            <person name="Nagy L.G."/>
            <person name="Martin F."/>
            <person name="Kauserud H."/>
        </authorList>
    </citation>
    <scope>NUCLEOTIDE SEQUENCE</scope>
    <source>
        <strain evidence="2">CBHHK067</strain>
    </source>
</reference>